<dbReference type="AlphaFoldDB" id="A0A0F9KHT0"/>
<organism evidence="2">
    <name type="scientific">marine sediment metagenome</name>
    <dbReference type="NCBI Taxonomy" id="412755"/>
    <lineage>
        <taxon>unclassified sequences</taxon>
        <taxon>metagenomes</taxon>
        <taxon>ecological metagenomes</taxon>
    </lineage>
</organism>
<dbReference type="Gene3D" id="3.30.460.10">
    <property type="entry name" value="Beta Polymerase, domain 2"/>
    <property type="match status" value="1"/>
</dbReference>
<feature type="domain" description="Polymerase beta nucleotidyltransferase" evidence="1">
    <location>
        <begin position="21"/>
        <end position="121"/>
    </location>
</feature>
<evidence type="ECO:0000259" key="1">
    <source>
        <dbReference type="Pfam" id="PF18765"/>
    </source>
</evidence>
<protein>
    <recommendedName>
        <fullName evidence="1">Polymerase beta nucleotidyltransferase domain-containing protein</fullName>
    </recommendedName>
</protein>
<proteinExistence type="predicted"/>
<dbReference type="SUPFAM" id="SSF81301">
    <property type="entry name" value="Nucleotidyltransferase"/>
    <property type="match status" value="1"/>
</dbReference>
<dbReference type="CDD" id="cd05403">
    <property type="entry name" value="NT_KNTase_like"/>
    <property type="match status" value="1"/>
</dbReference>
<comment type="caution">
    <text evidence="2">The sequence shown here is derived from an EMBL/GenBank/DDBJ whole genome shotgun (WGS) entry which is preliminary data.</text>
</comment>
<reference evidence="2" key="1">
    <citation type="journal article" date="2015" name="Nature">
        <title>Complex archaea that bridge the gap between prokaryotes and eukaryotes.</title>
        <authorList>
            <person name="Spang A."/>
            <person name="Saw J.H."/>
            <person name="Jorgensen S.L."/>
            <person name="Zaremba-Niedzwiedzka K."/>
            <person name="Martijn J."/>
            <person name="Lind A.E."/>
            <person name="van Eijk R."/>
            <person name="Schleper C."/>
            <person name="Guy L."/>
            <person name="Ettema T.J."/>
        </authorList>
    </citation>
    <scope>NUCLEOTIDE SEQUENCE</scope>
</reference>
<dbReference type="InterPro" id="IPR052548">
    <property type="entry name" value="Type_VII_TA_antitoxin"/>
</dbReference>
<dbReference type="EMBL" id="LAZR01013493">
    <property type="protein sequence ID" value="KKM21723.1"/>
    <property type="molecule type" value="Genomic_DNA"/>
</dbReference>
<dbReference type="InterPro" id="IPR043519">
    <property type="entry name" value="NT_sf"/>
</dbReference>
<evidence type="ECO:0000313" key="2">
    <source>
        <dbReference type="EMBL" id="KKM21723.1"/>
    </source>
</evidence>
<sequence>MDINLEFIKNEYFLRKVEDYLNHLFQIKKEIIGLILFGSIARGEETYSKDKRSDIDLIIIFRDNELPEHHRKRIDMKFKLMELAPSGVDSLWMTEKEFINLVRIKTDIILYALDEGIILYDPIGLVKKEKEDLFKELEKKGVKKEKHYW</sequence>
<dbReference type="PANTHER" id="PTHR33933:SF1">
    <property type="entry name" value="PROTEIN ADENYLYLTRANSFERASE MNTA-RELATED"/>
    <property type="match status" value="1"/>
</dbReference>
<name>A0A0F9KHT0_9ZZZZ</name>
<dbReference type="InterPro" id="IPR041633">
    <property type="entry name" value="Polbeta"/>
</dbReference>
<dbReference type="Pfam" id="PF18765">
    <property type="entry name" value="Polbeta"/>
    <property type="match status" value="1"/>
</dbReference>
<gene>
    <name evidence="2" type="ORF">LCGC14_1632590</name>
</gene>
<feature type="non-terminal residue" evidence="2">
    <location>
        <position position="149"/>
    </location>
</feature>
<accession>A0A0F9KHT0</accession>
<dbReference type="PANTHER" id="PTHR33933">
    <property type="entry name" value="NUCLEOTIDYLTRANSFERASE"/>
    <property type="match status" value="1"/>
</dbReference>